<evidence type="ECO:0000256" key="6">
    <source>
        <dbReference type="ARBA" id="ARBA00023136"/>
    </source>
</evidence>
<comment type="subcellular location">
    <subcellularLocation>
        <location evidence="1 7">Cell membrane</location>
        <topology evidence="1 7">Multi-pass membrane protein</topology>
    </subcellularLocation>
</comment>
<proteinExistence type="inferred from homology"/>
<evidence type="ECO:0000256" key="2">
    <source>
        <dbReference type="ARBA" id="ARBA00022448"/>
    </source>
</evidence>
<evidence type="ECO:0000256" key="3">
    <source>
        <dbReference type="ARBA" id="ARBA00022475"/>
    </source>
</evidence>
<dbReference type="InterPro" id="IPR000515">
    <property type="entry name" value="MetI-like"/>
</dbReference>
<feature type="transmembrane region" description="Helical" evidence="7">
    <location>
        <begin position="235"/>
        <end position="261"/>
    </location>
</feature>
<feature type="transmembrane region" description="Helical" evidence="7">
    <location>
        <begin position="281"/>
        <end position="308"/>
    </location>
</feature>
<accession>A0ABZ2TGT3</accession>
<evidence type="ECO:0000313" key="10">
    <source>
        <dbReference type="Proteomes" id="UP001281305"/>
    </source>
</evidence>
<keyword evidence="5 7" id="KW-1133">Transmembrane helix</keyword>
<organism evidence="9 10">
    <name type="scientific">Roseovarius rhodophyticola</name>
    <dbReference type="NCBI Taxonomy" id="3080827"/>
    <lineage>
        <taxon>Bacteria</taxon>
        <taxon>Pseudomonadati</taxon>
        <taxon>Pseudomonadota</taxon>
        <taxon>Alphaproteobacteria</taxon>
        <taxon>Rhodobacterales</taxon>
        <taxon>Roseobacteraceae</taxon>
        <taxon>Roseovarius</taxon>
    </lineage>
</organism>
<dbReference type="Proteomes" id="UP001281305">
    <property type="component" value="Chromosome"/>
</dbReference>
<dbReference type="Gene3D" id="1.10.3720.10">
    <property type="entry name" value="MetI-like"/>
    <property type="match status" value="1"/>
</dbReference>
<evidence type="ECO:0000256" key="1">
    <source>
        <dbReference type="ARBA" id="ARBA00004651"/>
    </source>
</evidence>
<dbReference type="SUPFAM" id="SSF161098">
    <property type="entry name" value="MetI-like"/>
    <property type="match status" value="1"/>
</dbReference>
<feature type="transmembrane region" description="Helical" evidence="7">
    <location>
        <begin position="9"/>
        <end position="27"/>
    </location>
</feature>
<reference evidence="9 10" key="1">
    <citation type="submission" date="2024-02" db="EMBL/GenBank/DDBJ databases">
        <title>Roseovarius strain W115 nov., isolated from a marine algae.</title>
        <authorList>
            <person name="Lee M.W."/>
            <person name="Lee J.K."/>
            <person name="Kim J.M."/>
            <person name="Choi D.G."/>
            <person name="Baek J.H."/>
            <person name="Bayburt H."/>
            <person name="Jung J.J."/>
            <person name="Han D.M."/>
            <person name="Jeon C.O."/>
        </authorList>
    </citation>
    <scope>NUCLEOTIDE SEQUENCE [LARGE SCALE GENOMIC DNA]</scope>
    <source>
        <strain evidence="9 10">W115</strain>
    </source>
</reference>
<dbReference type="RefSeq" id="WP_317055631.1">
    <property type="nucleotide sequence ID" value="NZ_CP146606.1"/>
</dbReference>
<feature type="transmembrane region" description="Helical" evidence="7">
    <location>
        <begin position="135"/>
        <end position="161"/>
    </location>
</feature>
<evidence type="ECO:0000256" key="7">
    <source>
        <dbReference type="RuleBase" id="RU363032"/>
    </source>
</evidence>
<keyword evidence="10" id="KW-1185">Reference proteome</keyword>
<feature type="transmembrane region" description="Helical" evidence="7">
    <location>
        <begin position="181"/>
        <end position="200"/>
    </location>
</feature>
<gene>
    <name evidence="9" type="ORF">RZS32_003425</name>
</gene>
<dbReference type="EMBL" id="CP146606">
    <property type="protein sequence ID" value="WYK18948.1"/>
    <property type="molecule type" value="Genomic_DNA"/>
</dbReference>
<keyword evidence="3" id="KW-1003">Cell membrane</keyword>
<comment type="similarity">
    <text evidence="7">Belongs to the binding-protein-dependent transport system permease family.</text>
</comment>
<feature type="transmembrane region" description="Helical" evidence="7">
    <location>
        <begin position="99"/>
        <end position="123"/>
    </location>
</feature>
<dbReference type="PROSITE" id="PS50928">
    <property type="entry name" value="ABC_TM1"/>
    <property type="match status" value="1"/>
</dbReference>
<feature type="domain" description="ABC transmembrane type-1" evidence="8">
    <location>
        <begin position="95"/>
        <end position="300"/>
    </location>
</feature>
<dbReference type="InterPro" id="IPR045621">
    <property type="entry name" value="BPD_transp_1_N"/>
</dbReference>
<keyword evidence="4 7" id="KW-0812">Transmembrane</keyword>
<dbReference type="PANTHER" id="PTHR43163:SF3">
    <property type="entry name" value="PEPTIDE ABC TRANSPORTER PERMEASE PROTEIN"/>
    <property type="match status" value="1"/>
</dbReference>
<evidence type="ECO:0000256" key="4">
    <source>
        <dbReference type="ARBA" id="ARBA00022692"/>
    </source>
</evidence>
<dbReference type="PANTHER" id="PTHR43163">
    <property type="entry name" value="DIPEPTIDE TRANSPORT SYSTEM PERMEASE PROTEIN DPPB-RELATED"/>
    <property type="match status" value="1"/>
</dbReference>
<name>A0ABZ2TGT3_9RHOB</name>
<keyword evidence="6 7" id="KW-0472">Membrane</keyword>
<dbReference type="Pfam" id="PF19300">
    <property type="entry name" value="BPD_transp_1_N"/>
    <property type="match status" value="1"/>
</dbReference>
<keyword evidence="2 7" id="KW-0813">Transport</keyword>
<evidence type="ECO:0000259" key="8">
    <source>
        <dbReference type="PROSITE" id="PS50928"/>
    </source>
</evidence>
<sequence>MVSLILKRLSLGLVTLWLVSVIIFVGIETLPGDACTAYLERDAQGQLLDNCRAALGLDKPAITRYLEWAAAAVQGDFGVSVDGETHITSEVALRVKNSILLAAGALSVGVPLAIFLGVVAGLWRDSFPDLFVSTAAIFAMTIPEFVTATILVLVFAIWLGWLPAVVLTPADAPALDFFPEFVPASIVLTFVMVAHIMRMVRSSVIEVMASEFVQMAQLKGVPYWRIVFRHALPSALLPAINVVALTVAWLLGGVVVVEVVFNYPGLGRMMIDAISDRNLPVIQAITLLVAATYVVINLVADLLTILLNPRQRSQLGRM</sequence>
<dbReference type="Pfam" id="PF00528">
    <property type="entry name" value="BPD_transp_1"/>
    <property type="match status" value="1"/>
</dbReference>
<evidence type="ECO:0000256" key="5">
    <source>
        <dbReference type="ARBA" id="ARBA00022989"/>
    </source>
</evidence>
<evidence type="ECO:0000313" key="9">
    <source>
        <dbReference type="EMBL" id="WYK18948.1"/>
    </source>
</evidence>
<dbReference type="CDD" id="cd06261">
    <property type="entry name" value="TM_PBP2"/>
    <property type="match status" value="1"/>
</dbReference>
<dbReference type="InterPro" id="IPR035906">
    <property type="entry name" value="MetI-like_sf"/>
</dbReference>
<protein>
    <submittedName>
        <fullName evidence="9">ABC transporter permease</fullName>
    </submittedName>
</protein>